<feature type="signal peptide" evidence="1">
    <location>
        <begin position="1"/>
        <end position="18"/>
    </location>
</feature>
<dbReference type="Pfam" id="PF14121">
    <property type="entry name" value="Porin_10"/>
    <property type="match status" value="1"/>
</dbReference>
<sequence>MRIVFSALSLLFTLFVFSQQPATEKPKKSLIKSAEQKAKELAQKAPITSYRIISLERDTTYVDTSLTIKKEYEYNYLRKDNFGLLPFANEGQTYNTLQFGLNAFSPYPEFGYKAKHFNYLEANKINYYSVATPLTEMYFKTVMQQGQSSDVLITLNTSERLNFSMAYKGLRSLGRYINQLSSTGNFRFTTSYATKNKRYFLNAHYTGQDFLNGENGGITTLEDFESKNSDYKERQRLEVYLKDAKTFMKGKRIFFDHNFRVNTTQGNNNLWITHQFNYENKFFEYNQATVTSTIGDKSINRFGDPFVSSGINDQVRYNKMYNKVGAVYENTTLGKFQFFVDDFRYNYYYNAIFVLSNQVIPSSINDNINSFGAQYEYRKKKWNGVFLYSNSITNQSLTNIDGSLKYKINDKNQLSFQYQNMNKLPNHIYNLHQSSYVNYNWFNNFKNEKINNIQINANTQWFNATLQAATLNDFLYFEDKSTNDSIQLVTPKQYANTINYLSVKVNKEIKFWKLALDNTVLYQKVDQQNDVLNVPRLVTRNTLYWSDYYFKKALYLQTGITFNYFTKYYANNYNPVIAEFFVQNKKEIGDFANFDFFVNARIRQTRIFVKAEHFNSALSNTNAFYSAPNYPYRDFLIRFGLVWNFFQ</sequence>
<feature type="chain" id="PRO_5015612933" description="Porin" evidence="1">
    <location>
        <begin position="19"/>
        <end position="647"/>
    </location>
</feature>
<comment type="caution">
    <text evidence="2">The sequence shown here is derived from an EMBL/GenBank/DDBJ whole genome shotgun (WGS) entry which is preliminary data.</text>
</comment>
<dbReference type="OrthoDB" id="9812454at2"/>
<dbReference type="InterPro" id="IPR025631">
    <property type="entry name" value="Porin_10"/>
</dbReference>
<evidence type="ECO:0000313" key="3">
    <source>
        <dbReference type="Proteomes" id="UP000245449"/>
    </source>
</evidence>
<accession>A0A2U1JGZ8</accession>
<evidence type="ECO:0008006" key="4">
    <source>
        <dbReference type="Google" id="ProtNLM"/>
    </source>
</evidence>
<name>A0A2U1JGZ8_9FLAO</name>
<evidence type="ECO:0000256" key="1">
    <source>
        <dbReference type="SAM" id="SignalP"/>
    </source>
</evidence>
<protein>
    <recommendedName>
        <fullName evidence="4">Porin</fullName>
    </recommendedName>
</protein>
<reference evidence="2 3" key="1">
    <citation type="submission" date="2018-04" db="EMBL/GenBank/DDBJ databases">
        <title>Flavobacterium sp. nov., isolated from glacier ice.</title>
        <authorList>
            <person name="Liu Q."/>
            <person name="Xin Y.-H."/>
        </authorList>
    </citation>
    <scope>NUCLEOTIDE SEQUENCE [LARGE SCALE GENOMIC DNA]</scope>
    <source>
        <strain evidence="2 3">RB1R5</strain>
    </source>
</reference>
<keyword evidence="3" id="KW-1185">Reference proteome</keyword>
<keyword evidence="1" id="KW-0732">Signal</keyword>
<organism evidence="2 3">
    <name type="scientific">Flavobacterium psychrotolerans</name>
    <dbReference type="NCBI Taxonomy" id="2169410"/>
    <lineage>
        <taxon>Bacteria</taxon>
        <taxon>Pseudomonadati</taxon>
        <taxon>Bacteroidota</taxon>
        <taxon>Flavobacteriia</taxon>
        <taxon>Flavobacteriales</taxon>
        <taxon>Flavobacteriaceae</taxon>
        <taxon>Flavobacterium</taxon>
    </lineage>
</organism>
<proteinExistence type="predicted"/>
<dbReference type="EMBL" id="QCZI01000014">
    <property type="protein sequence ID" value="PWA04430.1"/>
    <property type="molecule type" value="Genomic_DNA"/>
</dbReference>
<evidence type="ECO:0000313" key="2">
    <source>
        <dbReference type="EMBL" id="PWA04430.1"/>
    </source>
</evidence>
<dbReference type="AlphaFoldDB" id="A0A2U1JGZ8"/>
<gene>
    <name evidence="2" type="ORF">DB895_10945</name>
</gene>
<dbReference type="Proteomes" id="UP000245449">
    <property type="component" value="Unassembled WGS sequence"/>
</dbReference>
<dbReference type="RefSeq" id="WP_116725407.1">
    <property type="nucleotide sequence ID" value="NZ_QCZI01000014.1"/>
</dbReference>